<name>A0A0G1DB39_9BACT</name>
<evidence type="ECO:0000256" key="5">
    <source>
        <dbReference type="ARBA" id="ARBA00023136"/>
    </source>
</evidence>
<evidence type="ECO:0000256" key="6">
    <source>
        <dbReference type="SAM" id="Phobius"/>
    </source>
</evidence>
<keyword evidence="3 6" id="KW-0812">Transmembrane</keyword>
<dbReference type="Proteomes" id="UP000033980">
    <property type="component" value="Unassembled WGS sequence"/>
</dbReference>
<dbReference type="Gene3D" id="1.20.1440.20">
    <property type="entry name" value="LemA-like domain"/>
    <property type="match status" value="1"/>
</dbReference>
<evidence type="ECO:0000313" key="8">
    <source>
        <dbReference type="Proteomes" id="UP000033980"/>
    </source>
</evidence>
<protein>
    <submittedName>
        <fullName evidence="7">LemA family protein</fullName>
    </submittedName>
</protein>
<proteinExistence type="inferred from homology"/>
<dbReference type="SUPFAM" id="SSF140478">
    <property type="entry name" value="LemA-like"/>
    <property type="match status" value="1"/>
</dbReference>
<dbReference type="PANTHER" id="PTHR34478">
    <property type="entry name" value="PROTEIN LEMA"/>
    <property type="match status" value="1"/>
</dbReference>
<dbReference type="InterPro" id="IPR007156">
    <property type="entry name" value="MamQ_LemA"/>
</dbReference>
<evidence type="ECO:0000256" key="1">
    <source>
        <dbReference type="ARBA" id="ARBA00004167"/>
    </source>
</evidence>
<gene>
    <name evidence="7" type="ORF">UV68_C0001G0035</name>
</gene>
<dbReference type="EMBL" id="LCFK01000001">
    <property type="protein sequence ID" value="KKS94894.1"/>
    <property type="molecule type" value="Genomic_DNA"/>
</dbReference>
<dbReference type="InterPro" id="IPR023353">
    <property type="entry name" value="LemA-like_dom_sf"/>
</dbReference>
<evidence type="ECO:0000256" key="4">
    <source>
        <dbReference type="ARBA" id="ARBA00022989"/>
    </source>
</evidence>
<sequence length="195" mass="21546">MNPTLLLIIAAVLVIFYIISLYNWFQTALTRITAAIQDIGNQLKRQSSLIPNLEKSAKAYLKHEKGIYDAIVSARKAVEKAEGSKDLAKIEAASDAVSNLVPKLQILVESNPEMKGVEVITKFMDELRDTADKLMYARRVVIDLSADFNAKVVTVPSNFVAMIFGFKKQKGLATPMEGSHLSVSEGEMNDPKIDM</sequence>
<comment type="similarity">
    <text evidence="2">Belongs to the LemA family.</text>
</comment>
<keyword evidence="4 6" id="KW-1133">Transmembrane helix</keyword>
<reference evidence="7 8" key="1">
    <citation type="journal article" date="2015" name="Nature">
        <title>rRNA introns, odd ribosomes, and small enigmatic genomes across a large radiation of phyla.</title>
        <authorList>
            <person name="Brown C.T."/>
            <person name="Hug L.A."/>
            <person name="Thomas B.C."/>
            <person name="Sharon I."/>
            <person name="Castelle C.J."/>
            <person name="Singh A."/>
            <person name="Wilkins M.J."/>
            <person name="Williams K.H."/>
            <person name="Banfield J.F."/>
        </authorList>
    </citation>
    <scope>NUCLEOTIDE SEQUENCE [LARGE SCALE GENOMIC DNA]</scope>
</reference>
<evidence type="ECO:0000256" key="3">
    <source>
        <dbReference type="ARBA" id="ARBA00022692"/>
    </source>
</evidence>
<evidence type="ECO:0000313" key="7">
    <source>
        <dbReference type="EMBL" id="KKS94894.1"/>
    </source>
</evidence>
<accession>A0A0G1DB39</accession>
<feature type="transmembrane region" description="Helical" evidence="6">
    <location>
        <begin position="6"/>
        <end position="25"/>
    </location>
</feature>
<comment type="subcellular location">
    <subcellularLocation>
        <location evidence="1">Membrane</location>
        <topology evidence="1">Single-pass membrane protein</topology>
    </subcellularLocation>
</comment>
<organism evidence="7 8">
    <name type="scientific">Candidatus Collierbacteria bacterium GW2011_GWC2_43_12</name>
    <dbReference type="NCBI Taxonomy" id="1618390"/>
    <lineage>
        <taxon>Bacteria</taxon>
        <taxon>Candidatus Collieribacteriota</taxon>
    </lineage>
</organism>
<dbReference type="PANTHER" id="PTHR34478:SF1">
    <property type="entry name" value="PROTEIN LEMA"/>
    <property type="match status" value="1"/>
</dbReference>
<dbReference type="Pfam" id="PF04011">
    <property type="entry name" value="LemA"/>
    <property type="match status" value="1"/>
</dbReference>
<comment type="caution">
    <text evidence="7">The sequence shown here is derived from an EMBL/GenBank/DDBJ whole genome shotgun (WGS) entry which is preliminary data.</text>
</comment>
<dbReference type="GO" id="GO:0016020">
    <property type="term" value="C:membrane"/>
    <property type="evidence" value="ECO:0007669"/>
    <property type="project" value="UniProtKB-SubCell"/>
</dbReference>
<evidence type="ECO:0000256" key="2">
    <source>
        <dbReference type="ARBA" id="ARBA00008854"/>
    </source>
</evidence>
<dbReference type="AlphaFoldDB" id="A0A0G1DB39"/>
<keyword evidence="5 6" id="KW-0472">Membrane</keyword>